<proteinExistence type="predicted"/>
<evidence type="ECO:0000256" key="1">
    <source>
        <dbReference type="SAM" id="Phobius"/>
    </source>
</evidence>
<name>A0A822ZZC6_NELNU</name>
<organism evidence="2 3">
    <name type="scientific">Nelumbo nucifera</name>
    <name type="common">Sacred lotus</name>
    <dbReference type="NCBI Taxonomy" id="4432"/>
    <lineage>
        <taxon>Eukaryota</taxon>
        <taxon>Viridiplantae</taxon>
        <taxon>Streptophyta</taxon>
        <taxon>Embryophyta</taxon>
        <taxon>Tracheophyta</taxon>
        <taxon>Spermatophyta</taxon>
        <taxon>Magnoliopsida</taxon>
        <taxon>Proteales</taxon>
        <taxon>Nelumbonaceae</taxon>
        <taxon>Nelumbo</taxon>
    </lineage>
</organism>
<evidence type="ECO:0008006" key="4">
    <source>
        <dbReference type="Google" id="ProtNLM"/>
    </source>
</evidence>
<keyword evidence="1" id="KW-0472">Membrane</keyword>
<gene>
    <name evidence="2" type="ORF">HUJ06_018808</name>
</gene>
<dbReference type="AlphaFoldDB" id="A0A822ZZC6"/>
<comment type="caution">
    <text evidence="2">The sequence shown here is derived from an EMBL/GenBank/DDBJ whole genome shotgun (WGS) entry which is preliminary data.</text>
</comment>
<keyword evidence="1" id="KW-0812">Transmembrane</keyword>
<accession>A0A822ZZC6</accession>
<feature type="transmembrane region" description="Helical" evidence="1">
    <location>
        <begin position="44"/>
        <end position="64"/>
    </location>
</feature>
<evidence type="ECO:0000313" key="2">
    <source>
        <dbReference type="EMBL" id="DAD48871.1"/>
    </source>
</evidence>
<dbReference type="EMBL" id="DUZY01000008">
    <property type="protein sequence ID" value="DAD48871.1"/>
    <property type="molecule type" value="Genomic_DNA"/>
</dbReference>
<feature type="transmembrane region" description="Helical" evidence="1">
    <location>
        <begin position="16"/>
        <end position="38"/>
    </location>
</feature>
<sequence length="89" mass="10112">MVNHFRKNTKLPSQQILGVFRFGCSFFIFNYFFFSFLLSCLPSVLVVFLCVSVSVCVSFFFSFCHGNSGKFVDGWVDLISAATKRSPKD</sequence>
<protein>
    <recommendedName>
        <fullName evidence="4">Transmembrane protein</fullName>
    </recommendedName>
</protein>
<evidence type="ECO:0000313" key="3">
    <source>
        <dbReference type="Proteomes" id="UP000607653"/>
    </source>
</evidence>
<dbReference type="Proteomes" id="UP000607653">
    <property type="component" value="Unassembled WGS sequence"/>
</dbReference>
<keyword evidence="3" id="KW-1185">Reference proteome</keyword>
<keyword evidence="1" id="KW-1133">Transmembrane helix</keyword>
<reference evidence="2 3" key="1">
    <citation type="journal article" date="2020" name="Mol. Biol. Evol.">
        <title>Distinct Expression and Methylation Patterns for Genes with Different Fates following a Single Whole-Genome Duplication in Flowering Plants.</title>
        <authorList>
            <person name="Shi T."/>
            <person name="Rahmani R.S."/>
            <person name="Gugger P.F."/>
            <person name="Wang M."/>
            <person name="Li H."/>
            <person name="Zhang Y."/>
            <person name="Li Z."/>
            <person name="Wang Q."/>
            <person name="Van de Peer Y."/>
            <person name="Marchal K."/>
            <person name="Chen J."/>
        </authorList>
    </citation>
    <scope>NUCLEOTIDE SEQUENCE [LARGE SCALE GENOMIC DNA]</scope>
    <source>
        <tissue evidence="2">Leaf</tissue>
    </source>
</reference>